<reference evidence="2 3" key="1">
    <citation type="submission" date="2023-12" db="EMBL/GenBank/DDBJ databases">
        <title>Gut-associated functions are favored during microbiome assembly across C. elegans life.</title>
        <authorList>
            <person name="Zimmermann J."/>
        </authorList>
    </citation>
    <scope>NUCLEOTIDE SEQUENCE [LARGE SCALE GENOMIC DNA]</scope>
    <source>
        <strain evidence="2 3">MYb71</strain>
    </source>
</reference>
<dbReference type="Pfam" id="PF01323">
    <property type="entry name" value="DSBA"/>
    <property type="match status" value="1"/>
</dbReference>
<accession>A0ABU8PN09</accession>
<gene>
    <name evidence="2" type="ORF">WH297_24330</name>
</gene>
<name>A0ABU8PN09_9HYPH</name>
<evidence type="ECO:0000313" key="2">
    <source>
        <dbReference type="EMBL" id="MEJ5022841.1"/>
    </source>
</evidence>
<keyword evidence="3" id="KW-1185">Reference proteome</keyword>
<sequence>MCEVSRQTLAGGKSLALGDQIPAPFLVIAADLDGENWLQLARALQHAFWEEAKDIVQPDVRCAVVAAAGFNGTYLLSPEQDKEIQEKWRNDRETAAEKGVLGSPTYIYDREVYLGQDNLGFLSSHLRGKTP</sequence>
<dbReference type="EMBL" id="JBBGZH010000002">
    <property type="protein sequence ID" value="MEJ5022841.1"/>
    <property type="molecule type" value="Genomic_DNA"/>
</dbReference>
<dbReference type="InterPro" id="IPR001853">
    <property type="entry name" value="DSBA-like_thioredoxin_dom"/>
</dbReference>
<dbReference type="SUPFAM" id="SSF52833">
    <property type="entry name" value="Thioredoxin-like"/>
    <property type="match status" value="1"/>
</dbReference>
<evidence type="ECO:0000313" key="3">
    <source>
        <dbReference type="Proteomes" id="UP001375812"/>
    </source>
</evidence>
<proteinExistence type="predicted"/>
<organism evidence="2 3">
    <name type="scientific">Ochrobactrum vermis</name>
    <dbReference type="NCBI Taxonomy" id="1827297"/>
    <lineage>
        <taxon>Bacteria</taxon>
        <taxon>Pseudomonadati</taxon>
        <taxon>Pseudomonadota</taxon>
        <taxon>Alphaproteobacteria</taxon>
        <taxon>Hyphomicrobiales</taxon>
        <taxon>Brucellaceae</taxon>
        <taxon>Brucella/Ochrobactrum group</taxon>
        <taxon>Ochrobactrum</taxon>
    </lineage>
</organism>
<evidence type="ECO:0000259" key="1">
    <source>
        <dbReference type="Pfam" id="PF01323"/>
    </source>
</evidence>
<protein>
    <submittedName>
        <fullName evidence="2">DsbA family protein</fullName>
    </submittedName>
</protein>
<comment type="caution">
    <text evidence="2">The sequence shown here is derived from an EMBL/GenBank/DDBJ whole genome shotgun (WGS) entry which is preliminary data.</text>
</comment>
<dbReference type="Gene3D" id="3.40.30.10">
    <property type="entry name" value="Glutaredoxin"/>
    <property type="match status" value="1"/>
</dbReference>
<dbReference type="InterPro" id="IPR036249">
    <property type="entry name" value="Thioredoxin-like_sf"/>
</dbReference>
<dbReference type="Proteomes" id="UP001375812">
    <property type="component" value="Unassembled WGS sequence"/>
</dbReference>
<feature type="domain" description="DSBA-like thioredoxin" evidence="1">
    <location>
        <begin position="37"/>
        <end position="126"/>
    </location>
</feature>